<dbReference type="PANTHER" id="PTHR11524">
    <property type="entry name" value="60S RIBOSOMAL PROTEIN L7"/>
    <property type="match status" value="1"/>
</dbReference>
<dbReference type="AlphaFoldDB" id="A6IPR4"/>
<dbReference type="EMBL" id="CH473966">
    <property type="protein sequence ID" value="EDL96099.1"/>
    <property type="molecule type" value="Genomic_DNA"/>
</dbReference>
<protein>
    <submittedName>
        <fullName evidence="1">RCG36392</fullName>
    </submittedName>
</protein>
<sequence>MKIFNSTFVKFNKASINMLRIVESYTAWGYPFLKSVNEFINKQSYGKINKKKSVLTDNSLIALGKFGIICMEDLIHEI</sequence>
<gene>
    <name evidence="1" type="ORF">rCG_36392</name>
</gene>
<proteinExistence type="predicted"/>
<dbReference type="PANTHER" id="PTHR11524:SF12">
    <property type="entry name" value="LARGE RIBOSOMAL SUBUNIT PROTEIN UL30"/>
    <property type="match status" value="1"/>
</dbReference>
<evidence type="ECO:0000313" key="2">
    <source>
        <dbReference type="Proteomes" id="UP000234681"/>
    </source>
</evidence>
<dbReference type="InterPro" id="IPR036919">
    <property type="entry name" value="Ribo_uL30_ferredoxin-like_sf"/>
</dbReference>
<dbReference type="InterPro" id="IPR039699">
    <property type="entry name" value="Ribosomal_uL30"/>
</dbReference>
<dbReference type="Gene3D" id="3.30.1390.20">
    <property type="entry name" value="Ribosomal protein L30, ferredoxin-like fold domain"/>
    <property type="match status" value="1"/>
</dbReference>
<dbReference type="SUPFAM" id="SSF55129">
    <property type="entry name" value="Ribosomal protein L30p/L7e"/>
    <property type="match status" value="1"/>
</dbReference>
<organism evidence="1 2">
    <name type="scientific">Rattus norvegicus</name>
    <name type="common">Rat</name>
    <dbReference type="NCBI Taxonomy" id="10116"/>
    <lineage>
        <taxon>Eukaryota</taxon>
        <taxon>Metazoa</taxon>
        <taxon>Chordata</taxon>
        <taxon>Craniata</taxon>
        <taxon>Vertebrata</taxon>
        <taxon>Euteleostomi</taxon>
        <taxon>Mammalia</taxon>
        <taxon>Eutheria</taxon>
        <taxon>Euarchontoglires</taxon>
        <taxon>Glires</taxon>
        <taxon>Rodentia</taxon>
        <taxon>Myomorpha</taxon>
        <taxon>Muroidea</taxon>
        <taxon>Muridae</taxon>
        <taxon>Murinae</taxon>
        <taxon>Rattus</taxon>
    </lineage>
</organism>
<dbReference type="Proteomes" id="UP000234681">
    <property type="component" value="Chromosome X"/>
</dbReference>
<accession>A6IPR4</accession>
<evidence type="ECO:0000313" key="1">
    <source>
        <dbReference type="EMBL" id="EDL96099.1"/>
    </source>
</evidence>
<reference evidence="1 2" key="1">
    <citation type="submission" date="2005-09" db="EMBL/GenBank/DDBJ databases">
        <authorList>
            <person name="Mural R.J."/>
            <person name="Li P.W."/>
            <person name="Adams M.D."/>
            <person name="Amanatides P.G."/>
            <person name="Baden-Tillson H."/>
            <person name="Barnstead M."/>
            <person name="Chin S.H."/>
            <person name="Dew I."/>
            <person name="Evans C.A."/>
            <person name="Ferriera S."/>
            <person name="Flanigan M."/>
            <person name="Fosler C."/>
            <person name="Glodek A."/>
            <person name="Gu Z."/>
            <person name="Holt R.A."/>
            <person name="Jennings D."/>
            <person name="Kraft C.L."/>
            <person name="Lu F."/>
            <person name="Nguyen T."/>
            <person name="Nusskern D.R."/>
            <person name="Pfannkoch C.M."/>
            <person name="Sitter C."/>
            <person name="Sutton G.G."/>
            <person name="Venter J.C."/>
            <person name="Wang Z."/>
            <person name="Woodage T."/>
            <person name="Zheng X.H."/>
            <person name="Zhong F."/>
        </authorList>
    </citation>
    <scope>NUCLEOTIDE SEQUENCE [LARGE SCALE GENOMIC DNA]</scope>
    <source>
        <strain>BN</strain>
        <strain evidence="2">Sprague-Dawley</strain>
    </source>
</reference>
<name>A6IPR4_RAT</name>